<evidence type="ECO:0000313" key="3">
    <source>
        <dbReference type="Proteomes" id="UP000007798"/>
    </source>
</evidence>
<dbReference type="InterPro" id="IPR002181">
    <property type="entry name" value="Fibrinogen_a/b/g_C_dom"/>
</dbReference>
<dbReference type="InterPro" id="IPR036056">
    <property type="entry name" value="Fibrinogen-like_C"/>
</dbReference>
<protein>
    <recommendedName>
        <fullName evidence="1">Fibrinogen C-terminal domain-containing protein</fullName>
    </recommendedName>
</protein>
<dbReference type="Pfam" id="PF00147">
    <property type="entry name" value="Fibrinogen_C"/>
    <property type="match status" value="1"/>
</dbReference>
<keyword evidence="3" id="KW-1185">Reference proteome</keyword>
<dbReference type="PROSITE" id="PS51406">
    <property type="entry name" value="FIBRINOGEN_C_2"/>
    <property type="match status" value="1"/>
</dbReference>
<dbReference type="PANTHER" id="PTHR19143">
    <property type="entry name" value="FIBRINOGEN/TENASCIN/ANGIOPOEITIN"/>
    <property type="match status" value="1"/>
</dbReference>
<accession>A0A0Q9WSA9</accession>
<dbReference type="SUPFAM" id="SSF56496">
    <property type="entry name" value="Fibrinogen C-terminal domain-like"/>
    <property type="match status" value="1"/>
</dbReference>
<reference evidence="2 3" key="1">
    <citation type="journal article" date="2007" name="Nature">
        <title>Evolution of genes and genomes on the Drosophila phylogeny.</title>
        <authorList>
            <consortium name="Drosophila 12 Genomes Consortium"/>
            <person name="Clark A.G."/>
            <person name="Eisen M.B."/>
            <person name="Smith D.R."/>
            <person name="Bergman C.M."/>
            <person name="Oliver B."/>
            <person name="Markow T.A."/>
            <person name="Kaufman T.C."/>
            <person name="Kellis M."/>
            <person name="Gelbart W."/>
            <person name="Iyer V.N."/>
            <person name="Pollard D.A."/>
            <person name="Sackton T.B."/>
            <person name="Larracuente A.M."/>
            <person name="Singh N.D."/>
            <person name="Abad J.P."/>
            <person name="Abt D.N."/>
            <person name="Adryan B."/>
            <person name="Aguade M."/>
            <person name="Akashi H."/>
            <person name="Anderson W.W."/>
            <person name="Aquadro C.F."/>
            <person name="Ardell D.H."/>
            <person name="Arguello R."/>
            <person name="Artieri C.G."/>
            <person name="Barbash D.A."/>
            <person name="Barker D."/>
            <person name="Barsanti P."/>
            <person name="Batterham P."/>
            <person name="Batzoglou S."/>
            <person name="Begun D."/>
            <person name="Bhutkar A."/>
            <person name="Blanco E."/>
            <person name="Bosak S.A."/>
            <person name="Bradley R.K."/>
            <person name="Brand A.D."/>
            <person name="Brent M.R."/>
            <person name="Brooks A.N."/>
            <person name="Brown R.H."/>
            <person name="Butlin R.K."/>
            <person name="Caggese C."/>
            <person name="Calvi B.R."/>
            <person name="Bernardo de Carvalho A."/>
            <person name="Caspi A."/>
            <person name="Castrezana S."/>
            <person name="Celniker S.E."/>
            <person name="Chang J.L."/>
            <person name="Chapple C."/>
            <person name="Chatterji S."/>
            <person name="Chinwalla A."/>
            <person name="Civetta A."/>
            <person name="Clifton S.W."/>
            <person name="Comeron J.M."/>
            <person name="Costello J.C."/>
            <person name="Coyne J.A."/>
            <person name="Daub J."/>
            <person name="David R.G."/>
            <person name="Delcher A.L."/>
            <person name="Delehaunty K."/>
            <person name="Do C.B."/>
            <person name="Ebling H."/>
            <person name="Edwards K."/>
            <person name="Eickbush T."/>
            <person name="Evans J.D."/>
            <person name="Filipski A."/>
            <person name="Findeiss S."/>
            <person name="Freyhult E."/>
            <person name="Fulton L."/>
            <person name="Fulton R."/>
            <person name="Garcia A.C."/>
            <person name="Gardiner A."/>
            <person name="Garfield D.A."/>
            <person name="Garvin B.E."/>
            <person name="Gibson G."/>
            <person name="Gilbert D."/>
            <person name="Gnerre S."/>
            <person name="Godfrey J."/>
            <person name="Good R."/>
            <person name="Gotea V."/>
            <person name="Gravely B."/>
            <person name="Greenberg A.J."/>
            <person name="Griffiths-Jones S."/>
            <person name="Gross S."/>
            <person name="Guigo R."/>
            <person name="Gustafson E.A."/>
            <person name="Haerty W."/>
            <person name="Hahn M.W."/>
            <person name="Halligan D.L."/>
            <person name="Halpern A.L."/>
            <person name="Halter G.M."/>
            <person name="Han M.V."/>
            <person name="Heger A."/>
            <person name="Hillier L."/>
            <person name="Hinrichs A.S."/>
            <person name="Holmes I."/>
            <person name="Hoskins R.A."/>
            <person name="Hubisz M.J."/>
            <person name="Hultmark D."/>
            <person name="Huntley M.A."/>
            <person name="Jaffe D.B."/>
            <person name="Jagadeeshan S."/>
            <person name="Jeck W.R."/>
            <person name="Johnson J."/>
            <person name="Jones C.D."/>
            <person name="Jordan W.C."/>
            <person name="Karpen G.H."/>
            <person name="Kataoka E."/>
            <person name="Keightley P.D."/>
            <person name="Kheradpour P."/>
            <person name="Kirkness E.F."/>
            <person name="Koerich L.B."/>
            <person name="Kristiansen K."/>
            <person name="Kudrna D."/>
            <person name="Kulathinal R.J."/>
            <person name="Kumar S."/>
            <person name="Kwok R."/>
            <person name="Lander E."/>
            <person name="Langley C.H."/>
            <person name="Lapoint R."/>
            <person name="Lazzaro B.P."/>
            <person name="Lee S.J."/>
            <person name="Levesque L."/>
            <person name="Li R."/>
            <person name="Lin C.F."/>
            <person name="Lin M.F."/>
            <person name="Lindblad-Toh K."/>
            <person name="Llopart A."/>
            <person name="Long M."/>
            <person name="Low L."/>
            <person name="Lozovsky E."/>
            <person name="Lu J."/>
            <person name="Luo M."/>
            <person name="Machado C.A."/>
            <person name="Makalowski W."/>
            <person name="Marzo M."/>
            <person name="Matsuda M."/>
            <person name="Matzkin L."/>
            <person name="McAllister B."/>
            <person name="McBride C.S."/>
            <person name="McKernan B."/>
            <person name="McKernan K."/>
            <person name="Mendez-Lago M."/>
            <person name="Minx P."/>
            <person name="Mollenhauer M.U."/>
            <person name="Montooth K."/>
            <person name="Mount S.M."/>
            <person name="Mu X."/>
            <person name="Myers E."/>
            <person name="Negre B."/>
            <person name="Newfeld S."/>
            <person name="Nielsen R."/>
            <person name="Noor M.A."/>
            <person name="O'Grady P."/>
            <person name="Pachter L."/>
            <person name="Papaceit M."/>
            <person name="Parisi M.J."/>
            <person name="Parisi M."/>
            <person name="Parts L."/>
            <person name="Pedersen J.S."/>
            <person name="Pesole G."/>
            <person name="Phillippy A.M."/>
            <person name="Ponting C.P."/>
            <person name="Pop M."/>
            <person name="Porcelli D."/>
            <person name="Powell J.R."/>
            <person name="Prohaska S."/>
            <person name="Pruitt K."/>
            <person name="Puig M."/>
            <person name="Quesneville H."/>
            <person name="Ram K.R."/>
            <person name="Rand D."/>
            <person name="Rasmussen M.D."/>
            <person name="Reed L.K."/>
            <person name="Reenan R."/>
            <person name="Reily A."/>
            <person name="Remington K.A."/>
            <person name="Rieger T.T."/>
            <person name="Ritchie M.G."/>
            <person name="Robin C."/>
            <person name="Rogers Y.H."/>
            <person name="Rohde C."/>
            <person name="Rozas J."/>
            <person name="Rubenfield M.J."/>
            <person name="Ruiz A."/>
            <person name="Russo S."/>
            <person name="Salzberg S.L."/>
            <person name="Sanchez-Gracia A."/>
            <person name="Saranga D.J."/>
            <person name="Sato H."/>
            <person name="Schaeffer S.W."/>
            <person name="Schatz M.C."/>
            <person name="Schlenke T."/>
            <person name="Schwartz R."/>
            <person name="Segarra C."/>
            <person name="Singh R.S."/>
            <person name="Sirot L."/>
            <person name="Sirota M."/>
            <person name="Sisneros N.B."/>
            <person name="Smith C.D."/>
            <person name="Smith T.F."/>
            <person name="Spieth J."/>
            <person name="Stage D.E."/>
            <person name="Stark A."/>
            <person name="Stephan W."/>
            <person name="Strausberg R.L."/>
            <person name="Strempel S."/>
            <person name="Sturgill D."/>
            <person name="Sutton G."/>
            <person name="Sutton G.G."/>
            <person name="Tao W."/>
            <person name="Teichmann S."/>
            <person name="Tobari Y.N."/>
            <person name="Tomimura Y."/>
            <person name="Tsolas J.M."/>
            <person name="Valente V.L."/>
            <person name="Venter E."/>
            <person name="Venter J.C."/>
            <person name="Vicario S."/>
            <person name="Vieira F.G."/>
            <person name="Vilella A.J."/>
            <person name="Villasante A."/>
            <person name="Walenz B."/>
            <person name="Wang J."/>
            <person name="Wasserman M."/>
            <person name="Watts T."/>
            <person name="Wilson D."/>
            <person name="Wilson R.K."/>
            <person name="Wing R.A."/>
            <person name="Wolfner M.F."/>
            <person name="Wong A."/>
            <person name="Wong G.K."/>
            <person name="Wu C.I."/>
            <person name="Wu G."/>
            <person name="Yamamoto D."/>
            <person name="Yang H.P."/>
            <person name="Yang S.P."/>
            <person name="Yorke J.A."/>
            <person name="Yoshida K."/>
            <person name="Zdobnov E."/>
            <person name="Zhang P."/>
            <person name="Zhang Y."/>
            <person name="Zimin A.V."/>
            <person name="Baldwin J."/>
            <person name="Abdouelleil A."/>
            <person name="Abdulkadir J."/>
            <person name="Abebe A."/>
            <person name="Abera B."/>
            <person name="Abreu J."/>
            <person name="Acer S.C."/>
            <person name="Aftuck L."/>
            <person name="Alexander A."/>
            <person name="An P."/>
            <person name="Anderson E."/>
            <person name="Anderson S."/>
            <person name="Arachi H."/>
            <person name="Azer M."/>
            <person name="Bachantsang P."/>
            <person name="Barry A."/>
            <person name="Bayul T."/>
            <person name="Berlin A."/>
            <person name="Bessette D."/>
            <person name="Bloom T."/>
            <person name="Blye J."/>
            <person name="Boguslavskiy L."/>
            <person name="Bonnet C."/>
            <person name="Boukhgalter B."/>
            <person name="Bourzgui I."/>
            <person name="Brown A."/>
            <person name="Cahill P."/>
            <person name="Channer S."/>
            <person name="Cheshatsang Y."/>
            <person name="Chuda L."/>
            <person name="Citroen M."/>
            <person name="Collymore A."/>
            <person name="Cooke P."/>
            <person name="Costello M."/>
            <person name="D'Aco K."/>
            <person name="Daza R."/>
            <person name="De Haan G."/>
            <person name="DeGray S."/>
            <person name="DeMaso C."/>
            <person name="Dhargay N."/>
            <person name="Dooley K."/>
            <person name="Dooley E."/>
            <person name="Doricent M."/>
            <person name="Dorje P."/>
            <person name="Dorjee K."/>
            <person name="Dupes A."/>
            <person name="Elong R."/>
            <person name="Falk J."/>
            <person name="Farina A."/>
            <person name="Faro S."/>
            <person name="Ferguson D."/>
            <person name="Fisher S."/>
            <person name="Foley C.D."/>
            <person name="Franke A."/>
            <person name="Friedrich D."/>
            <person name="Gadbois L."/>
            <person name="Gearin G."/>
            <person name="Gearin C.R."/>
            <person name="Giannoukos G."/>
            <person name="Goode T."/>
            <person name="Graham J."/>
            <person name="Grandbois E."/>
            <person name="Grewal S."/>
            <person name="Gyaltsen K."/>
            <person name="Hafez N."/>
            <person name="Hagos B."/>
            <person name="Hall J."/>
            <person name="Henson C."/>
            <person name="Hollinger A."/>
            <person name="Honan T."/>
            <person name="Huard M.D."/>
            <person name="Hughes L."/>
            <person name="Hurhula B."/>
            <person name="Husby M.E."/>
            <person name="Kamat A."/>
            <person name="Kanga B."/>
            <person name="Kashin S."/>
            <person name="Khazanovich D."/>
            <person name="Kisner P."/>
            <person name="Lance K."/>
            <person name="Lara M."/>
            <person name="Lee W."/>
            <person name="Lennon N."/>
            <person name="Letendre F."/>
            <person name="LeVine R."/>
            <person name="Lipovsky A."/>
            <person name="Liu X."/>
            <person name="Liu J."/>
            <person name="Liu S."/>
            <person name="Lokyitsang T."/>
            <person name="Lokyitsang Y."/>
            <person name="Lubonja R."/>
            <person name="Lui A."/>
            <person name="MacDonald P."/>
            <person name="Magnisalis V."/>
            <person name="Maru K."/>
            <person name="Matthews C."/>
            <person name="McCusker W."/>
            <person name="McDonough S."/>
            <person name="Mehta T."/>
            <person name="Meldrim J."/>
            <person name="Meneus L."/>
            <person name="Mihai O."/>
            <person name="Mihalev A."/>
            <person name="Mihova T."/>
            <person name="Mittelman R."/>
            <person name="Mlenga V."/>
            <person name="Montmayeur A."/>
            <person name="Mulrain L."/>
            <person name="Navidi A."/>
            <person name="Naylor J."/>
            <person name="Negash T."/>
            <person name="Nguyen T."/>
            <person name="Nguyen N."/>
            <person name="Nicol R."/>
            <person name="Norbu C."/>
            <person name="Norbu N."/>
            <person name="Novod N."/>
            <person name="O'Neill B."/>
            <person name="Osman S."/>
            <person name="Markiewicz E."/>
            <person name="Oyono O.L."/>
            <person name="Patti C."/>
            <person name="Phunkhang P."/>
            <person name="Pierre F."/>
            <person name="Priest M."/>
            <person name="Raghuraman S."/>
            <person name="Rege F."/>
            <person name="Reyes R."/>
            <person name="Rise C."/>
            <person name="Rogov P."/>
            <person name="Ross K."/>
            <person name="Ryan E."/>
            <person name="Settipalli S."/>
            <person name="Shea T."/>
            <person name="Sherpa N."/>
            <person name="Shi L."/>
            <person name="Shih D."/>
            <person name="Sparrow T."/>
            <person name="Spaulding J."/>
            <person name="Stalker J."/>
            <person name="Stange-Thomann N."/>
            <person name="Stavropoulos S."/>
            <person name="Stone C."/>
            <person name="Strader C."/>
            <person name="Tesfaye S."/>
            <person name="Thomson T."/>
            <person name="Thoulutsang Y."/>
            <person name="Thoulutsang D."/>
            <person name="Topham K."/>
            <person name="Topping I."/>
            <person name="Tsamla T."/>
            <person name="Vassiliev H."/>
            <person name="Vo A."/>
            <person name="Wangchuk T."/>
            <person name="Wangdi T."/>
            <person name="Weiand M."/>
            <person name="Wilkinson J."/>
            <person name="Wilson A."/>
            <person name="Yadav S."/>
            <person name="Young G."/>
            <person name="Yu Q."/>
            <person name="Zembek L."/>
            <person name="Zhong D."/>
            <person name="Zimmer A."/>
            <person name="Zwirko Z."/>
            <person name="Jaffe D.B."/>
            <person name="Alvarez P."/>
            <person name="Brockman W."/>
            <person name="Butler J."/>
            <person name="Chin C."/>
            <person name="Gnerre S."/>
            <person name="Grabherr M."/>
            <person name="Kleber M."/>
            <person name="Mauceli E."/>
            <person name="MacCallum I."/>
        </authorList>
    </citation>
    <scope>NUCLEOTIDE SEQUENCE [LARGE SCALE GENOMIC DNA]</scope>
    <source>
        <strain evidence="3">Tucson 14030-0811.24</strain>
    </source>
</reference>
<dbReference type="OrthoDB" id="6145874at2759"/>
<sequence>MDPFLSLCKGEIDGNGWIVVHRRLNDSENFKRNWIDFRNGFGDLNGNFFIGLEKLHRITQTDIYELAIEIGFHDDTFTNVRYNHFKIGDETKQYKLESLGEFRGMIDNEMERGIGQKFTTYDRDNDLDSYVNCAAKYYGAWWYKDCLGP</sequence>
<dbReference type="InParanoid" id="A0A0Q9WSA9"/>
<dbReference type="InterPro" id="IPR014716">
    <property type="entry name" value="Fibrinogen_a/b/g_C_1"/>
</dbReference>
<dbReference type="GO" id="GO:0005615">
    <property type="term" value="C:extracellular space"/>
    <property type="evidence" value="ECO:0007669"/>
    <property type="project" value="TreeGrafter"/>
</dbReference>
<dbReference type="Gene3D" id="3.90.215.10">
    <property type="entry name" value="Gamma Fibrinogen, chain A, domain 1"/>
    <property type="match status" value="1"/>
</dbReference>
<evidence type="ECO:0000259" key="1">
    <source>
        <dbReference type="PROSITE" id="PS51406"/>
    </source>
</evidence>
<organism evidence="2 3">
    <name type="scientific">Drosophila willistoni</name>
    <name type="common">Fruit fly</name>
    <dbReference type="NCBI Taxonomy" id="7260"/>
    <lineage>
        <taxon>Eukaryota</taxon>
        <taxon>Metazoa</taxon>
        <taxon>Ecdysozoa</taxon>
        <taxon>Arthropoda</taxon>
        <taxon>Hexapoda</taxon>
        <taxon>Insecta</taxon>
        <taxon>Pterygota</taxon>
        <taxon>Neoptera</taxon>
        <taxon>Endopterygota</taxon>
        <taxon>Diptera</taxon>
        <taxon>Brachycera</taxon>
        <taxon>Muscomorpha</taxon>
        <taxon>Ephydroidea</taxon>
        <taxon>Drosophilidae</taxon>
        <taxon>Drosophila</taxon>
        <taxon>Sophophora</taxon>
    </lineage>
</organism>
<feature type="domain" description="Fibrinogen C-terminal" evidence="1">
    <location>
        <begin position="1"/>
        <end position="149"/>
    </location>
</feature>
<dbReference type="SMR" id="A0A0Q9WSA9"/>
<dbReference type="Proteomes" id="UP000007798">
    <property type="component" value="Unassembled WGS sequence"/>
</dbReference>
<dbReference type="SMART" id="SM00186">
    <property type="entry name" value="FBG"/>
    <property type="match status" value="1"/>
</dbReference>
<name>A0A0Q9WSA9_DROWI</name>
<dbReference type="InterPro" id="IPR050373">
    <property type="entry name" value="Fibrinogen_C-term_domain"/>
</dbReference>
<dbReference type="STRING" id="7260.A0A0Q9WSA9"/>
<dbReference type="EMBL" id="CH963857">
    <property type="protein sequence ID" value="KRF98477.1"/>
    <property type="molecule type" value="Genomic_DNA"/>
</dbReference>
<proteinExistence type="predicted"/>
<dbReference type="AlphaFoldDB" id="A0A0Q9WSA9"/>
<gene>
    <name evidence="2" type="primary">Dwil\GK27492</name>
    <name evidence="2" type="ORF">Dwil_GK27492</name>
</gene>
<dbReference type="PANTHER" id="PTHR19143:SF327">
    <property type="entry name" value="FI21813P1-RELATED"/>
    <property type="match status" value="1"/>
</dbReference>
<evidence type="ECO:0000313" key="2">
    <source>
        <dbReference type="EMBL" id="KRF98477.1"/>
    </source>
</evidence>